<feature type="compositionally biased region" description="Basic and acidic residues" evidence="1">
    <location>
        <begin position="141"/>
        <end position="159"/>
    </location>
</feature>
<evidence type="ECO:0000256" key="1">
    <source>
        <dbReference type="SAM" id="MobiDB-lite"/>
    </source>
</evidence>
<reference evidence="2 3" key="2">
    <citation type="journal article" date="2019" name="G3 (Bethesda)">
        <title>Hybrid Assembly of the Genome of the Entomopathogenic Nematode Steinernema carpocapsae Identifies the X-Chromosome.</title>
        <authorList>
            <person name="Serra L."/>
            <person name="Macchietto M."/>
            <person name="Macias-Munoz A."/>
            <person name="McGill C.J."/>
            <person name="Rodriguez I.M."/>
            <person name="Rodriguez B."/>
            <person name="Murad R."/>
            <person name="Mortazavi A."/>
        </authorList>
    </citation>
    <scope>NUCLEOTIDE SEQUENCE [LARGE SCALE GENOMIC DNA]</scope>
    <source>
        <strain evidence="2 3">ALL</strain>
    </source>
</reference>
<feature type="compositionally biased region" description="Low complexity" evidence="1">
    <location>
        <begin position="15"/>
        <end position="25"/>
    </location>
</feature>
<evidence type="ECO:0000313" key="2">
    <source>
        <dbReference type="EMBL" id="TKR68682.1"/>
    </source>
</evidence>
<feature type="compositionally biased region" description="Basic and acidic residues" evidence="1">
    <location>
        <begin position="46"/>
        <end position="61"/>
    </location>
</feature>
<feature type="compositionally biased region" description="Low complexity" evidence="1">
    <location>
        <begin position="72"/>
        <end position="86"/>
    </location>
</feature>
<name>A0A4U5MHW7_STECR</name>
<proteinExistence type="predicted"/>
<dbReference type="Proteomes" id="UP000298663">
    <property type="component" value="Unassembled WGS sequence"/>
</dbReference>
<dbReference type="EMBL" id="AZBU02000008">
    <property type="protein sequence ID" value="TKR68682.1"/>
    <property type="molecule type" value="Genomic_DNA"/>
</dbReference>
<feature type="region of interest" description="Disordered" evidence="1">
    <location>
        <begin position="1"/>
        <end position="181"/>
    </location>
</feature>
<keyword evidence="3" id="KW-1185">Reference proteome</keyword>
<feature type="compositionally biased region" description="Acidic residues" evidence="1">
    <location>
        <begin position="124"/>
        <end position="133"/>
    </location>
</feature>
<comment type="caution">
    <text evidence="2">The sequence shown here is derived from an EMBL/GenBank/DDBJ whole genome shotgun (WGS) entry which is preliminary data.</text>
</comment>
<feature type="compositionally biased region" description="Acidic residues" evidence="1">
    <location>
        <begin position="101"/>
        <end position="113"/>
    </location>
</feature>
<organism evidence="2 3">
    <name type="scientific">Steinernema carpocapsae</name>
    <name type="common">Entomopathogenic nematode</name>
    <dbReference type="NCBI Taxonomy" id="34508"/>
    <lineage>
        <taxon>Eukaryota</taxon>
        <taxon>Metazoa</taxon>
        <taxon>Ecdysozoa</taxon>
        <taxon>Nematoda</taxon>
        <taxon>Chromadorea</taxon>
        <taxon>Rhabditida</taxon>
        <taxon>Tylenchina</taxon>
        <taxon>Panagrolaimomorpha</taxon>
        <taxon>Strongyloidoidea</taxon>
        <taxon>Steinernematidae</taxon>
        <taxon>Steinernema</taxon>
    </lineage>
</organism>
<gene>
    <name evidence="2" type="ORF">L596_030929</name>
</gene>
<protein>
    <submittedName>
        <fullName evidence="2">Uncharacterized protein</fullName>
    </submittedName>
</protein>
<evidence type="ECO:0000313" key="3">
    <source>
        <dbReference type="Proteomes" id="UP000298663"/>
    </source>
</evidence>
<feature type="compositionally biased region" description="Basic and acidic residues" evidence="1">
    <location>
        <begin position="167"/>
        <end position="178"/>
    </location>
</feature>
<accession>A0A4U5MHW7</accession>
<reference evidence="2 3" key="1">
    <citation type="journal article" date="2015" name="Genome Biol.">
        <title>Comparative genomics of Steinernema reveals deeply conserved gene regulatory networks.</title>
        <authorList>
            <person name="Dillman A.R."/>
            <person name="Macchietto M."/>
            <person name="Porter C.F."/>
            <person name="Rogers A."/>
            <person name="Williams B."/>
            <person name="Antoshechkin I."/>
            <person name="Lee M.M."/>
            <person name="Goodwin Z."/>
            <person name="Lu X."/>
            <person name="Lewis E.E."/>
            <person name="Goodrich-Blair H."/>
            <person name="Stock S.P."/>
            <person name="Adams B.J."/>
            <person name="Sternberg P.W."/>
            <person name="Mortazavi A."/>
        </authorList>
    </citation>
    <scope>NUCLEOTIDE SEQUENCE [LARGE SCALE GENOMIC DNA]</scope>
    <source>
        <strain evidence="2 3">ALL</strain>
    </source>
</reference>
<dbReference type="AlphaFoldDB" id="A0A4U5MHW7"/>
<dbReference type="OrthoDB" id="196131at2759"/>
<sequence length="260" mass="29601">MSWRQSYKSRFVAASSSSSSGSLGSFGNVPPPKELAQPNAAAQRALSKDERRELNRQKEAEYDNLIYGEGRAPGSVPSASTSSAASQEKRKLNERKRRIEEDDYLEDDSDEEAVAPSKPAEPQVNEEEEDELEAFMAGIEKQAKKDKDESINKELKNKEALTAGKAVEPEGGQKGRADIDEEDMQESYFTFLEEQKLRAVEEDEIHEYDEDGNIIWTWKKVIDPLPPIDHSQVAYKSFKKNFYHEHEQIHVLFEPFCHVF</sequence>
<dbReference type="STRING" id="34508.A0A4U5MHW7"/>